<dbReference type="AlphaFoldDB" id="X0UGM6"/>
<sequence length="29" mass="3446">LKLIESGKKCTEDYFVWYEGLLVNKSLIR</sequence>
<comment type="caution">
    <text evidence="1">The sequence shown here is derived from an EMBL/GenBank/DDBJ whole genome shotgun (WGS) entry which is preliminary data.</text>
</comment>
<feature type="non-terminal residue" evidence="1">
    <location>
        <position position="1"/>
    </location>
</feature>
<evidence type="ECO:0000313" key="1">
    <source>
        <dbReference type="EMBL" id="GAF99532.1"/>
    </source>
</evidence>
<accession>X0UGM6</accession>
<reference evidence="1" key="1">
    <citation type="journal article" date="2014" name="Front. Microbiol.">
        <title>High frequency of phylogenetically diverse reductive dehalogenase-homologous genes in deep subseafloor sedimentary metagenomes.</title>
        <authorList>
            <person name="Kawai M."/>
            <person name="Futagami T."/>
            <person name="Toyoda A."/>
            <person name="Takaki Y."/>
            <person name="Nishi S."/>
            <person name="Hori S."/>
            <person name="Arai W."/>
            <person name="Tsubouchi T."/>
            <person name="Morono Y."/>
            <person name="Uchiyama I."/>
            <person name="Ito T."/>
            <person name="Fujiyama A."/>
            <person name="Inagaki F."/>
            <person name="Takami H."/>
        </authorList>
    </citation>
    <scope>NUCLEOTIDE SEQUENCE</scope>
    <source>
        <strain evidence="1">Expedition CK06-06</strain>
    </source>
</reference>
<name>X0UGM6_9ZZZZ</name>
<gene>
    <name evidence="1" type="ORF">S01H1_45057</name>
</gene>
<proteinExistence type="predicted"/>
<protein>
    <submittedName>
        <fullName evidence="1">Uncharacterized protein</fullName>
    </submittedName>
</protein>
<organism evidence="1">
    <name type="scientific">marine sediment metagenome</name>
    <dbReference type="NCBI Taxonomy" id="412755"/>
    <lineage>
        <taxon>unclassified sequences</taxon>
        <taxon>metagenomes</taxon>
        <taxon>ecological metagenomes</taxon>
    </lineage>
</organism>
<dbReference type="EMBL" id="BARS01028767">
    <property type="protein sequence ID" value="GAF99532.1"/>
    <property type="molecule type" value="Genomic_DNA"/>
</dbReference>